<evidence type="ECO:0000256" key="1">
    <source>
        <dbReference type="ARBA" id="ARBA00006110"/>
    </source>
</evidence>
<evidence type="ECO:0000313" key="5">
    <source>
        <dbReference type="Proteomes" id="UP000085678"/>
    </source>
</evidence>
<dbReference type="PANTHER" id="PTHR13191">
    <property type="entry name" value="RIBOSOMAL RNA PROCESSING PROTEIN 7-RELATED"/>
    <property type="match status" value="1"/>
</dbReference>
<dbReference type="GeneID" id="106158509"/>
<dbReference type="InterPro" id="IPR035979">
    <property type="entry name" value="RBD_domain_sf"/>
</dbReference>
<dbReference type="GO" id="GO:0032545">
    <property type="term" value="C:CURI complex"/>
    <property type="evidence" value="ECO:0007669"/>
    <property type="project" value="TreeGrafter"/>
</dbReference>
<dbReference type="KEGG" id="lak:106158509"/>
<dbReference type="STRING" id="7574.A0A1S3HVD5"/>
<accession>A0A1S3HVD5</accession>
<dbReference type="OrthoDB" id="5390at2759"/>
<dbReference type="InterPro" id="IPR040447">
    <property type="entry name" value="RRM_Rrp7"/>
</dbReference>
<gene>
    <name evidence="6" type="primary">LOC106158509</name>
</gene>
<dbReference type="PROSITE" id="PS50102">
    <property type="entry name" value="RRM"/>
    <property type="match status" value="1"/>
</dbReference>
<dbReference type="InterPro" id="IPR000504">
    <property type="entry name" value="RRM_dom"/>
</dbReference>
<dbReference type="CDD" id="cd12951">
    <property type="entry name" value="RRP7_Rrp7A"/>
    <property type="match status" value="1"/>
</dbReference>
<evidence type="ECO:0000313" key="6">
    <source>
        <dbReference type="RefSeq" id="XP_013389988.1"/>
    </source>
</evidence>
<dbReference type="InterPro" id="IPR034890">
    <property type="entry name" value="Rrp7A_RRM"/>
</dbReference>
<feature type="compositionally biased region" description="Basic and acidic residues" evidence="3">
    <location>
        <begin position="206"/>
        <end position="215"/>
    </location>
</feature>
<dbReference type="SUPFAM" id="SSF54928">
    <property type="entry name" value="RNA-binding domain, RBD"/>
    <property type="match status" value="1"/>
</dbReference>
<dbReference type="GO" id="GO:0006364">
    <property type="term" value="P:rRNA processing"/>
    <property type="evidence" value="ECO:0007669"/>
    <property type="project" value="TreeGrafter"/>
</dbReference>
<dbReference type="AlphaFoldDB" id="A0A1S3HVD5"/>
<dbReference type="RefSeq" id="XP_013389988.1">
    <property type="nucleotide sequence ID" value="XM_013534534.1"/>
</dbReference>
<dbReference type="Proteomes" id="UP000085678">
    <property type="component" value="Unplaced"/>
</dbReference>
<dbReference type="InParanoid" id="A0A1S3HVD5"/>
<name>A0A1S3HVD5_LINAN</name>
<evidence type="ECO:0000256" key="3">
    <source>
        <dbReference type="SAM" id="MobiDB-lite"/>
    </source>
</evidence>
<dbReference type="GO" id="GO:0003723">
    <property type="term" value="F:RNA binding"/>
    <property type="evidence" value="ECO:0007669"/>
    <property type="project" value="UniProtKB-UniRule"/>
</dbReference>
<dbReference type="Gene3D" id="3.30.70.330">
    <property type="match status" value="1"/>
</dbReference>
<dbReference type="InterPro" id="IPR024326">
    <property type="entry name" value="RRP7_C"/>
</dbReference>
<comment type="similarity">
    <text evidence="1">Belongs to the RRP7 family.</text>
</comment>
<reference evidence="6" key="1">
    <citation type="submission" date="2025-08" db="UniProtKB">
        <authorList>
            <consortium name="RefSeq"/>
        </authorList>
    </citation>
    <scope>IDENTIFICATION</scope>
    <source>
        <tissue evidence="6">Gonads</tissue>
    </source>
</reference>
<feature type="domain" description="RRM" evidence="4">
    <location>
        <begin position="45"/>
        <end position="142"/>
    </location>
</feature>
<dbReference type="Pfam" id="PF12923">
    <property type="entry name" value="RRP7"/>
    <property type="match status" value="1"/>
</dbReference>
<dbReference type="Gene3D" id="6.10.250.1770">
    <property type="match status" value="1"/>
</dbReference>
<dbReference type="Pfam" id="PF17799">
    <property type="entry name" value="RRM_Rrp7"/>
    <property type="match status" value="1"/>
</dbReference>
<dbReference type="GO" id="GO:0000028">
    <property type="term" value="P:ribosomal small subunit assembly"/>
    <property type="evidence" value="ECO:0007669"/>
    <property type="project" value="TreeGrafter"/>
</dbReference>
<evidence type="ECO:0000256" key="2">
    <source>
        <dbReference type="PROSITE-ProRule" id="PRU00176"/>
    </source>
</evidence>
<sequence>MEDRVVINGFTVIPLKLNKQCKSCHHVYLKEHSVRETDAAKPKDRTLFILNLPPYCNEECLKRLFSDCGKIENIHIQQKPSSSAPEVKNRFFKSAKDIEGFRVAYIVFHTPAAVKKAKQFKFDPPRILSTDESPVLTGMKKWCQEYKASLPNVHALQKEIDAYMEEFDKKIQEEAAQAKEEEGVPDDEGWVTVTRHSKNKGVPRTEAQEKRVTQREKKKRKEKELLNFYAFQVRESKMEQIAKLRQKFEEDKQKISLMRASRKFRPY</sequence>
<proteinExistence type="inferred from homology"/>
<dbReference type="SMART" id="SM00360">
    <property type="entry name" value="RRM"/>
    <property type="match status" value="1"/>
</dbReference>
<evidence type="ECO:0000259" key="4">
    <source>
        <dbReference type="PROSITE" id="PS50102"/>
    </source>
</evidence>
<dbReference type="PANTHER" id="PTHR13191:SF0">
    <property type="entry name" value="RIBOSOMAL RNA-PROCESSING PROTEIN 7 HOMOLOG A-RELATED"/>
    <property type="match status" value="1"/>
</dbReference>
<dbReference type="GO" id="GO:0034456">
    <property type="term" value="C:UTP-C complex"/>
    <property type="evidence" value="ECO:0007669"/>
    <property type="project" value="TreeGrafter"/>
</dbReference>
<keyword evidence="5" id="KW-1185">Reference proteome</keyword>
<dbReference type="InterPro" id="IPR040446">
    <property type="entry name" value="RRP7"/>
</dbReference>
<dbReference type="FunCoup" id="A0A1S3HVD5">
    <property type="interactions" value="1826"/>
</dbReference>
<dbReference type="CDD" id="cd12294">
    <property type="entry name" value="RRM_Rrp7A"/>
    <property type="match status" value="1"/>
</dbReference>
<feature type="region of interest" description="Disordered" evidence="3">
    <location>
        <begin position="199"/>
        <end position="220"/>
    </location>
</feature>
<protein>
    <submittedName>
        <fullName evidence="6">Ribosomal RNA-processing protein 7 homolog A</fullName>
    </submittedName>
</protein>
<organism evidence="5 6">
    <name type="scientific">Lingula anatina</name>
    <name type="common">Brachiopod</name>
    <name type="synonym">Lingula unguis</name>
    <dbReference type="NCBI Taxonomy" id="7574"/>
    <lineage>
        <taxon>Eukaryota</taxon>
        <taxon>Metazoa</taxon>
        <taxon>Spiralia</taxon>
        <taxon>Lophotrochozoa</taxon>
        <taxon>Brachiopoda</taxon>
        <taxon>Linguliformea</taxon>
        <taxon>Lingulata</taxon>
        <taxon>Lingulida</taxon>
        <taxon>Linguloidea</taxon>
        <taxon>Lingulidae</taxon>
        <taxon>Lingula</taxon>
    </lineage>
</organism>
<dbReference type="InterPro" id="IPR012677">
    <property type="entry name" value="Nucleotide-bd_a/b_plait_sf"/>
</dbReference>
<keyword evidence="2" id="KW-0694">RNA-binding</keyword>